<reference evidence="2" key="1">
    <citation type="submission" date="2023-06" db="EMBL/GenBank/DDBJ databases">
        <title>Genome-scale phylogeny and comparative genomics of the fungal order Sordariales.</title>
        <authorList>
            <consortium name="Lawrence Berkeley National Laboratory"/>
            <person name="Hensen N."/>
            <person name="Bonometti L."/>
            <person name="Westerberg I."/>
            <person name="Brannstrom I.O."/>
            <person name="Guillou S."/>
            <person name="Cros-Aarteil S."/>
            <person name="Calhoun S."/>
            <person name="Haridas S."/>
            <person name="Kuo A."/>
            <person name="Mondo S."/>
            <person name="Pangilinan J."/>
            <person name="Riley R."/>
            <person name="LaButti K."/>
            <person name="Andreopoulos B."/>
            <person name="Lipzen A."/>
            <person name="Chen C."/>
            <person name="Yanf M."/>
            <person name="Daum C."/>
            <person name="Ng V."/>
            <person name="Clum A."/>
            <person name="Steindorff A."/>
            <person name="Ohm R."/>
            <person name="Martin F."/>
            <person name="Silar P."/>
            <person name="Natvig D."/>
            <person name="Lalanne C."/>
            <person name="Gautier V."/>
            <person name="Ament-velasquez S.L."/>
            <person name="Kruys A."/>
            <person name="Hutchinson M.I."/>
            <person name="Powell A.J."/>
            <person name="Barry K."/>
            <person name="Miller A.N."/>
            <person name="Grigoriev I.V."/>
            <person name="Debuchy R."/>
            <person name="Gladieux P."/>
            <person name="Thoren M.H."/>
            <person name="Johannesson H."/>
        </authorList>
    </citation>
    <scope>NUCLEOTIDE SEQUENCE</scope>
    <source>
        <strain evidence="2">SMH3187-1</strain>
    </source>
</reference>
<feature type="compositionally biased region" description="Low complexity" evidence="1">
    <location>
        <begin position="646"/>
        <end position="673"/>
    </location>
</feature>
<evidence type="ECO:0000313" key="3">
    <source>
        <dbReference type="Proteomes" id="UP001172155"/>
    </source>
</evidence>
<protein>
    <submittedName>
        <fullName evidence="2">Uncharacterized protein</fullName>
    </submittedName>
</protein>
<feature type="region of interest" description="Disordered" evidence="1">
    <location>
        <begin position="493"/>
        <end position="530"/>
    </location>
</feature>
<keyword evidence="3" id="KW-1185">Reference proteome</keyword>
<feature type="region of interest" description="Disordered" evidence="1">
    <location>
        <begin position="857"/>
        <end position="885"/>
    </location>
</feature>
<dbReference type="AlphaFoldDB" id="A0AA40F7H3"/>
<feature type="compositionally biased region" description="Low complexity" evidence="1">
    <location>
        <begin position="713"/>
        <end position="733"/>
    </location>
</feature>
<feature type="compositionally biased region" description="Polar residues" evidence="1">
    <location>
        <begin position="734"/>
        <end position="745"/>
    </location>
</feature>
<feature type="compositionally biased region" description="Polar residues" evidence="1">
    <location>
        <begin position="627"/>
        <end position="645"/>
    </location>
</feature>
<sequence length="1080" mass="118925">MAEIISFGEVVKFAELAWQVYHLGWAEAFHADAQYREFGQDVRHLALSLHGLEDVINRARSSLEGQPPGHWDVPGWDHASLFDIIGDYTATLNDCEHLLEENRSYNATTGPLNNIRWNVFVQPQVERLRQRILLHNSKIQQVLRPFELDLHLRIYNALARKIDGLHQQMGQGFQTILEHLHVLMNHFNPALLESIRSNEEEVHQVATPETIYHYLQFRFEEHPNGEHDIPLHDIDDAFTRCFDQSTLQFTPDNINTPPLDQYLYLLTSQFLLDKMLSSSECLNAPPTSHWPSYIQHLQWQLSHECLRFTQNMVPPPLPPHLDMFPELPIIWPEPELPPYIEIVNLTVPMDFLLETELATETPHHWRRLKLYRHCEGGDKRFRMVITAGDQGQPASHSLPVDFDITTATLTPQYATPDSTQGLVIVLNDGRGRMHRLVFADTKGLFAFQGAIMGWGVIDGYMARKVQVIFVMEGGKKMQEEASLQFWRPIRMNGETMTGDASSESGSSRRTSSSGSSPGHVPERPTSQNVQDLGRQFSGLSVSSMSFNIAHGHPPGRTHTRPPPTPATNPPQNSVPRQQPDHFGSSDPSTSRRPLGHGPVLSHRPSNPNQPYSSRSDLHLRTQMYVPQTPSNTTLNGNQPRTAFYNSSPRAPSFPAPTRASSASSSRGSTASPTQPTSYRGNYNTNGTNIASRTPNSAPSTGNSSISGRTRHTPNSSSSNLRSPSGSSRWTSSPLASPTTIRSPFSQVPLPPLHEDSISPTSNTVHHSLLSAQVGSPPPYRNSPSRSSTTSSASNLPQASLFSARPPSRGAASIISTTSITSISSRRTLSVSALSTTSPVATLHTKPTEPLLVLFTRPRPRRPPRESTRETNVGGPSHWTGSSASGPSVVAIPLDPKTNVNYRMCDCSRSVNCDVASLDRGRGGPLSRKEEGTLSVFRTGGSGLERGMNILPMARALMRRNDPSSSSSGAVTSQRGVMRVSIRFAAGSGRGPGPGGPSSQETFDGGGDLGIPGASEGAEARREFSGLPCQCEDLTEGELLDCLIKGHRGKLGWVKEMHRRELVKWDQMRHRGLKDVVGVGE</sequence>
<evidence type="ECO:0000256" key="1">
    <source>
        <dbReference type="SAM" id="MobiDB-lite"/>
    </source>
</evidence>
<gene>
    <name evidence="2" type="ORF">B0T18DRAFT_93446</name>
</gene>
<accession>A0AA40F7H3</accession>
<feature type="compositionally biased region" description="Low complexity" evidence="1">
    <location>
        <begin position="781"/>
        <end position="794"/>
    </location>
</feature>
<evidence type="ECO:0000313" key="2">
    <source>
        <dbReference type="EMBL" id="KAK0752575.1"/>
    </source>
</evidence>
<name>A0AA40F7H3_9PEZI</name>
<proteinExistence type="predicted"/>
<comment type="caution">
    <text evidence="2">The sequence shown here is derived from an EMBL/GenBank/DDBJ whole genome shotgun (WGS) entry which is preliminary data.</text>
</comment>
<feature type="compositionally biased region" description="Polar residues" evidence="1">
    <location>
        <begin position="674"/>
        <end position="707"/>
    </location>
</feature>
<feature type="compositionally biased region" description="Polar residues" evidence="1">
    <location>
        <begin position="603"/>
        <end position="614"/>
    </location>
</feature>
<feature type="compositionally biased region" description="Low complexity" evidence="1">
    <location>
        <begin position="501"/>
        <end position="516"/>
    </location>
</feature>
<dbReference type="EMBL" id="JAUKUD010000002">
    <property type="protein sequence ID" value="KAK0752575.1"/>
    <property type="molecule type" value="Genomic_DNA"/>
</dbReference>
<dbReference type="Proteomes" id="UP001172155">
    <property type="component" value="Unassembled WGS sequence"/>
</dbReference>
<feature type="compositionally biased region" description="Polar residues" evidence="1">
    <location>
        <begin position="757"/>
        <end position="773"/>
    </location>
</feature>
<organism evidence="2 3">
    <name type="scientific">Schizothecium vesticola</name>
    <dbReference type="NCBI Taxonomy" id="314040"/>
    <lineage>
        <taxon>Eukaryota</taxon>
        <taxon>Fungi</taxon>
        <taxon>Dikarya</taxon>
        <taxon>Ascomycota</taxon>
        <taxon>Pezizomycotina</taxon>
        <taxon>Sordariomycetes</taxon>
        <taxon>Sordariomycetidae</taxon>
        <taxon>Sordariales</taxon>
        <taxon>Schizotheciaceae</taxon>
        <taxon>Schizothecium</taxon>
    </lineage>
</organism>
<feature type="region of interest" description="Disordered" evidence="1">
    <location>
        <begin position="984"/>
        <end position="1020"/>
    </location>
</feature>
<feature type="region of interest" description="Disordered" evidence="1">
    <location>
        <begin position="545"/>
        <end position="614"/>
    </location>
</feature>
<feature type="region of interest" description="Disordered" evidence="1">
    <location>
        <begin position="627"/>
        <end position="809"/>
    </location>
</feature>